<feature type="compositionally biased region" description="Basic residues" evidence="1">
    <location>
        <begin position="109"/>
        <end position="121"/>
    </location>
</feature>
<dbReference type="AlphaFoldDB" id="A0AAV3ZZN8"/>
<evidence type="ECO:0000313" key="3">
    <source>
        <dbReference type="Proteomes" id="UP000735302"/>
    </source>
</evidence>
<gene>
    <name evidence="2" type="ORF">PoB_002654700</name>
</gene>
<reference evidence="2 3" key="1">
    <citation type="journal article" date="2021" name="Elife">
        <title>Chloroplast acquisition without the gene transfer in kleptoplastic sea slugs, Plakobranchus ocellatus.</title>
        <authorList>
            <person name="Maeda T."/>
            <person name="Takahashi S."/>
            <person name="Yoshida T."/>
            <person name="Shimamura S."/>
            <person name="Takaki Y."/>
            <person name="Nagai Y."/>
            <person name="Toyoda A."/>
            <person name="Suzuki Y."/>
            <person name="Arimoto A."/>
            <person name="Ishii H."/>
            <person name="Satoh N."/>
            <person name="Nishiyama T."/>
            <person name="Hasebe M."/>
            <person name="Maruyama T."/>
            <person name="Minagawa J."/>
            <person name="Obokata J."/>
            <person name="Shigenobu S."/>
        </authorList>
    </citation>
    <scope>NUCLEOTIDE SEQUENCE [LARGE SCALE GENOMIC DNA]</scope>
</reference>
<proteinExistence type="predicted"/>
<accession>A0AAV3ZZN8</accession>
<feature type="region of interest" description="Disordered" evidence="1">
    <location>
        <begin position="86"/>
        <end position="176"/>
    </location>
</feature>
<name>A0AAV3ZZN8_9GAST</name>
<keyword evidence="3" id="KW-1185">Reference proteome</keyword>
<protein>
    <submittedName>
        <fullName evidence="2">Uncharacterized protein</fullName>
    </submittedName>
</protein>
<comment type="caution">
    <text evidence="2">The sequence shown here is derived from an EMBL/GenBank/DDBJ whole genome shotgun (WGS) entry which is preliminary data.</text>
</comment>
<sequence>MRCMHLRKLHSYKIARVTFMRNLQIQGDSVYRCVIRDKGSVQNEVRTSHCITNGSSRRSEASDNLPWSKSLRIEKLPEALVGQLATKREYKHSNPSRGRDNFSLLPGHSARRVARSLRTRSQKGDLRLSDPPTSQDDDDGARTRNRRVPADFRADLLATEPATPKLFDPRQIRTRA</sequence>
<dbReference type="EMBL" id="BLXT01003027">
    <property type="protein sequence ID" value="GFO00042.1"/>
    <property type="molecule type" value="Genomic_DNA"/>
</dbReference>
<feature type="compositionally biased region" description="Basic and acidic residues" evidence="1">
    <location>
        <begin position="86"/>
        <end position="100"/>
    </location>
</feature>
<organism evidence="2 3">
    <name type="scientific">Plakobranchus ocellatus</name>
    <dbReference type="NCBI Taxonomy" id="259542"/>
    <lineage>
        <taxon>Eukaryota</taxon>
        <taxon>Metazoa</taxon>
        <taxon>Spiralia</taxon>
        <taxon>Lophotrochozoa</taxon>
        <taxon>Mollusca</taxon>
        <taxon>Gastropoda</taxon>
        <taxon>Heterobranchia</taxon>
        <taxon>Euthyneura</taxon>
        <taxon>Panpulmonata</taxon>
        <taxon>Sacoglossa</taxon>
        <taxon>Placobranchoidea</taxon>
        <taxon>Plakobranchidae</taxon>
        <taxon>Plakobranchus</taxon>
    </lineage>
</organism>
<feature type="compositionally biased region" description="Basic and acidic residues" evidence="1">
    <location>
        <begin position="167"/>
        <end position="176"/>
    </location>
</feature>
<evidence type="ECO:0000256" key="1">
    <source>
        <dbReference type="SAM" id="MobiDB-lite"/>
    </source>
</evidence>
<evidence type="ECO:0000313" key="2">
    <source>
        <dbReference type="EMBL" id="GFO00042.1"/>
    </source>
</evidence>
<dbReference type="Proteomes" id="UP000735302">
    <property type="component" value="Unassembled WGS sequence"/>
</dbReference>